<comment type="similarity">
    <text evidence="2">Belongs to the PC-esterase family. TBL subfamily.</text>
</comment>
<evidence type="ECO:0000313" key="9">
    <source>
        <dbReference type="Proteomes" id="UP001054889"/>
    </source>
</evidence>
<evidence type="ECO:0000256" key="6">
    <source>
        <dbReference type="SAM" id="MobiDB-lite"/>
    </source>
</evidence>
<dbReference type="PANTHER" id="PTHR13533">
    <property type="entry name" value="N-ACETYLNEURAMINATE 9-O-ACETYLTRANSFERASE"/>
    <property type="match status" value="1"/>
</dbReference>
<dbReference type="GO" id="GO:0009834">
    <property type="term" value="P:plant-type secondary cell wall biogenesis"/>
    <property type="evidence" value="ECO:0007669"/>
    <property type="project" value="TreeGrafter"/>
</dbReference>
<keyword evidence="9" id="KW-1185">Reference proteome</keyword>
<dbReference type="AlphaFoldDB" id="A0AAV5E0P0"/>
<dbReference type="GO" id="GO:0016407">
    <property type="term" value="F:acetyltransferase activity"/>
    <property type="evidence" value="ECO:0007669"/>
    <property type="project" value="TreeGrafter"/>
</dbReference>
<evidence type="ECO:0000259" key="7">
    <source>
        <dbReference type="Pfam" id="PF13839"/>
    </source>
</evidence>
<sequence length="208" mass="23426">MHLDRPPAFLKNNLHRFDVLVLNTGHHWNRGKLRANKWEMYVGGAPNNDKNTAVIWKAKNFTIHSVIKWLDAQLPDHPQLKVFYRSISPRHFFNGDWNTGGRCDNTNPLAKGSGIHLNHSEDAEAEGAVRGTRIKLLDITGSRLFQLETTIRMALRSAPTQTSTCRSARARDVAAGRPRRLPQRRGRDARRGGVCGLVPATAYGTFRN</sequence>
<keyword evidence="4" id="KW-1133">Transmembrane helix</keyword>
<reference evidence="8" key="1">
    <citation type="journal article" date="2018" name="DNA Res.">
        <title>Multiple hybrid de novo genome assembly of finger millet, an orphan allotetraploid crop.</title>
        <authorList>
            <person name="Hatakeyama M."/>
            <person name="Aluri S."/>
            <person name="Balachadran M.T."/>
            <person name="Sivarajan S.R."/>
            <person name="Patrignani A."/>
            <person name="Gruter S."/>
            <person name="Poveda L."/>
            <person name="Shimizu-Inatsugi R."/>
            <person name="Baeten J."/>
            <person name="Francoijs K.J."/>
            <person name="Nataraja K.N."/>
            <person name="Reddy Y.A.N."/>
            <person name="Phadnis S."/>
            <person name="Ravikumar R.L."/>
            <person name="Schlapbach R."/>
            <person name="Sreeman S.M."/>
            <person name="Shimizu K.K."/>
        </authorList>
    </citation>
    <scope>NUCLEOTIDE SEQUENCE</scope>
</reference>
<protein>
    <recommendedName>
        <fullName evidence="7">Trichome birefringence-like C-terminal domain-containing protein</fullName>
    </recommendedName>
</protein>
<comment type="subcellular location">
    <subcellularLocation>
        <location evidence="1">Membrane</location>
    </subcellularLocation>
</comment>
<evidence type="ECO:0000256" key="1">
    <source>
        <dbReference type="ARBA" id="ARBA00004370"/>
    </source>
</evidence>
<accession>A0AAV5E0P0</accession>
<dbReference type="GO" id="GO:0010411">
    <property type="term" value="P:xyloglucan metabolic process"/>
    <property type="evidence" value="ECO:0007669"/>
    <property type="project" value="TreeGrafter"/>
</dbReference>
<evidence type="ECO:0000256" key="5">
    <source>
        <dbReference type="ARBA" id="ARBA00023136"/>
    </source>
</evidence>
<reference evidence="8" key="2">
    <citation type="submission" date="2021-12" db="EMBL/GenBank/DDBJ databases">
        <title>Resequencing data analysis of finger millet.</title>
        <authorList>
            <person name="Hatakeyama M."/>
            <person name="Aluri S."/>
            <person name="Balachadran M.T."/>
            <person name="Sivarajan S.R."/>
            <person name="Poveda L."/>
            <person name="Shimizu-Inatsugi R."/>
            <person name="Schlapbach R."/>
            <person name="Sreeman S.M."/>
            <person name="Shimizu K.K."/>
        </authorList>
    </citation>
    <scope>NUCLEOTIDE SEQUENCE</scope>
</reference>
<dbReference type="InterPro" id="IPR026057">
    <property type="entry name" value="TBL_C"/>
</dbReference>
<gene>
    <name evidence="8" type="primary">gb02993</name>
    <name evidence="8" type="ORF">PR202_gb02993</name>
</gene>
<evidence type="ECO:0000256" key="2">
    <source>
        <dbReference type="ARBA" id="ARBA00007727"/>
    </source>
</evidence>
<dbReference type="Pfam" id="PF13839">
    <property type="entry name" value="PC-Esterase"/>
    <property type="match status" value="1"/>
</dbReference>
<organism evidence="8 9">
    <name type="scientific">Eleusine coracana subsp. coracana</name>
    <dbReference type="NCBI Taxonomy" id="191504"/>
    <lineage>
        <taxon>Eukaryota</taxon>
        <taxon>Viridiplantae</taxon>
        <taxon>Streptophyta</taxon>
        <taxon>Embryophyta</taxon>
        <taxon>Tracheophyta</taxon>
        <taxon>Spermatophyta</taxon>
        <taxon>Magnoliopsida</taxon>
        <taxon>Liliopsida</taxon>
        <taxon>Poales</taxon>
        <taxon>Poaceae</taxon>
        <taxon>PACMAD clade</taxon>
        <taxon>Chloridoideae</taxon>
        <taxon>Cynodonteae</taxon>
        <taxon>Eleusininae</taxon>
        <taxon>Eleusine</taxon>
    </lineage>
</organism>
<proteinExistence type="inferred from homology"/>
<dbReference type="EMBL" id="BQKI01000072">
    <property type="protein sequence ID" value="GJN16043.1"/>
    <property type="molecule type" value="Genomic_DNA"/>
</dbReference>
<name>A0AAV5E0P0_ELECO</name>
<keyword evidence="3" id="KW-0812">Transmembrane</keyword>
<dbReference type="PANTHER" id="PTHR13533:SF32">
    <property type="entry name" value="PROTEIN TRICHOME BIREFRINGENCE-LIKE 14"/>
    <property type="match status" value="1"/>
</dbReference>
<comment type="caution">
    <text evidence="8">The sequence shown here is derived from an EMBL/GenBank/DDBJ whole genome shotgun (WGS) entry which is preliminary data.</text>
</comment>
<evidence type="ECO:0000313" key="8">
    <source>
        <dbReference type="EMBL" id="GJN16043.1"/>
    </source>
</evidence>
<dbReference type="GO" id="GO:0005794">
    <property type="term" value="C:Golgi apparatus"/>
    <property type="evidence" value="ECO:0007669"/>
    <property type="project" value="TreeGrafter"/>
</dbReference>
<dbReference type="GO" id="GO:0016020">
    <property type="term" value="C:membrane"/>
    <property type="evidence" value="ECO:0007669"/>
    <property type="project" value="UniProtKB-SubCell"/>
</dbReference>
<feature type="region of interest" description="Disordered" evidence="6">
    <location>
        <begin position="159"/>
        <end position="192"/>
    </location>
</feature>
<dbReference type="GO" id="GO:0045492">
    <property type="term" value="P:xylan biosynthetic process"/>
    <property type="evidence" value="ECO:0007669"/>
    <property type="project" value="TreeGrafter"/>
</dbReference>
<feature type="domain" description="Trichome birefringence-like C-terminal" evidence="7">
    <location>
        <begin position="1"/>
        <end position="145"/>
    </location>
</feature>
<keyword evidence="5" id="KW-0472">Membrane</keyword>
<dbReference type="Proteomes" id="UP001054889">
    <property type="component" value="Unassembled WGS sequence"/>
</dbReference>
<evidence type="ECO:0000256" key="3">
    <source>
        <dbReference type="ARBA" id="ARBA00022692"/>
    </source>
</evidence>
<evidence type="ECO:0000256" key="4">
    <source>
        <dbReference type="ARBA" id="ARBA00022989"/>
    </source>
</evidence>